<proteinExistence type="predicted"/>
<dbReference type="SUPFAM" id="SSF53067">
    <property type="entry name" value="Actin-like ATPase domain"/>
    <property type="match status" value="1"/>
</dbReference>
<evidence type="ECO:0000256" key="1">
    <source>
        <dbReference type="ARBA" id="ARBA00022741"/>
    </source>
</evidence>
<dbReference type="SUPFAM" id="SSF100920">
    <property type="entry name" value="Heat shock protein 70kD (HSP70), peptide-binding domain"/>
    <property type="match status" value="1"/>
</dbReference>
<evidence type="ECO:0000256" key="2">
    <source>
        <dbReference type="ARBA" id="ARBA00022840"/>
    </source>
</evidence>
<dbReference type="AlphaFoldDB" id="X6L7N0"/>
<protein>
    <recommendedName>
        <fullName evidence="5">Heat shock protein 70</fullName>
    </recommendedName>
</protein>
<organism evidence="3 4">
    <name type="scientific">Reticulomyxa filosa</name>
    <dbReference type="NCBI Taxonomy" id="46433"/>
    <lineage>
        <taxon>Eukaryota</taxon>
        <taxon>Sar</taxon>
        <taxon>Rhizaria</taxon>
        <taxon>Retaria</taxon>
        <taxon>Foraminifera</taxon>
        <taxon>Monothalamids</taxon>
        <taxon>Reticulomyxidae</taxon>
        <taxon>Reticulomyxa</taxon>
    </lineage>
</organism>
<dbReference type="InterPro" id="IPR043129">
    <property type="entry name" value="ATPase_NBD"/>
</dbReference>
<dbReference type="PRINTS" id="PR00301">
    <property type="entry name" value="HEATSHOCK70"/>
</dbReference>
<feature type="non-terminal residue" evidence="3">
    <location>
        <position position="133"/>
    </location>
</feature>
<name>X6L7N0_RETFI</name>
<keyword evidence="1" id="KW-0547">Nucleotide-binding</keyword>
<evidence type="ECO:0000313" key="4">
    <source>
        <dbReference type="Proteomes" id="UP000023152"/>
    </source>
</evidence>
<dbReference type="Proteomes" id="UP000023152">
    <property type="component" value="Unassembled WGS sequence"/>
</dbReference>
<evidence type="ECO:0008006" key="5">
    <source>
        <dbReference type="Google" id="ProtNLM"/>
    </source>
</evidence>
<evidence type="ECO:0000313" key="3">
    <source>
        <dbReference type="EMBL" id="ETN97862.1"/>
    </source>
</evidence>
<dbReference type="GO" id="GO:0140662">
    <property type="term" value="F:ATP-dependent protein folding chaperone"/>
    <property type="evidence" value="ECO:0007669"/>
    <property type="project" value="InterPro"/>
</dbReference>
<sequence>MIKEYFNGKELCNSINPDEVVAHGAAIQADILTGGNGSSICIMNVAPLSLGIETAGGVMTKMIYRNKPLPYRRTETFTIYAGNQSGVLIKVYEGERSLTKYNKLLREFELTNISSASSGISQIEVTFDYDVHE</sequence>
<dbReference type="GO" id="GO:0005524">
    <property type="term" value="F:ATP binding"/>
    <property type="evidence" value="ECO:0007669"/>
    <property type="project" value="UniProtKB-KW"/>
</dbReference>
<keyword evidence="4" id="KW-1185">Reference proteome</keyword>
<reference evidence="3 4" key="1">
    <citation type="journal article" date="2013" name="Curr. Biol.">
        <title>The Genome of the Foraminiferan Reticulomyxa filosa.</title>
        <authorList>
            <person name="Glockner G."/>
            <person name="Hulsmann N."/>
            <person name="Schleicher M."/>
            <person name="Noegel A.A."/>
            <person name="Eichinger L."/>
            <person name="Gallinger C."/>
            <person name="Pawlowski J."/>
            <person name="Sierra R."/>
            <person name="Euteneuer U."/>
            <person name="Pillet L."/>
            <person name="Moustafa A."/>
            <person name="Platzer M."/>
            <person name="Groth M."/>
            <person name="Szafranski K."/>
            <person name="Schliwa M."/>
        </authorList>
    </citation>
    <scope>NUCLEOTIDE SEQUENCE [LARGE SCALE GENOMIC DNA]</scope>
</reference>
<accession>X6L7N0</accession>
<dbReference type="OMA" id="GSSICIM"/>
<comment type="caution">
    <text evidence="3">The sequence shown here is derived from an EMBL/GenBank/DDBJ whole genome shotgun (WGS) entry which is preliminary data.</text>
</comment>
<dbReference type="EMBL" id="ASPP01048411">
    <property type="protein sequence ID" value="ETN97862.1"/>
    <property type="molecule type" value="Genomic_DNA"/>
</dbReference>
<gene>
    <name evidence="3" type="ORF">RFI_39664</name>
</gene>
<dbReference type="Gene3D" id="2.60.34.10">
    <property type="entry name" value="Substrate Binding Domain Of DNAk, Chain A, domain 1"/>
    <property type="match status" value="1"/>
</dbReference>
<dbReference type="PANTHER" id="PTHR19375">
    <property type="entry name" value="HEAT SHOCK PROTEIN 70KDA"/>
    <property type="match status" value="1"/>
</dbReference>
<dbReference type="Pfam" id="PF00012">
    <property type="entry name" value="HSP70"/>
    <property type="match status" value="1"/>
</dbReference>
<keyword evidence="2" id="KW-0067">ATP-binding</keyword>
<dbReference type="InterPro" id="IPR029047">
    <property type="entry name" value="HSP70_peptide-bd_sf"/>
</dbReference>
<dbReference type="Gene3D" id="3.30.420.40">
    <property type="match status" value="2"/>
</dbReference>
<dbReference type="InterPro" id="IPR013126">
    <property type="entry name" value="Hsp_70_fam"/>
</dbReference>
<dbReference type="OrthoDB" id="2401965at2759"/>